<feature type="domain" description="BTB" evidence="2">
    <location>
        <begin position="25"/>
        <end position="98"/>
    </location>
</feature>
<evidence type="ECO:0000313" key="3">
    <source>
        <dbReference type="EMBL" id="CAD7703372.1"/>
    </source>
</evidence>
<evidence type="ECO:0000313" key="4">
    <source>
        <dbReference type="Proteomes" id="UP000708148"/>
    </source>
</evidence>
<name>A0A8S1JB73_9CHLO</name>
<dbReference type="OrthoDB" id="6359943at2759"/>
<dbReference type="SMART" id="SM00225">
    <property type="entry name" value="BTB"/>
    <property type="match status" value="1"/>
</dbReference>
<dbReference type="SUPFAM" id="SSF54695">
    <property type="entry name" value="POZ domain"/>
    <property type="match status" value="1"/>
</dbReference>
<sequence>MAPNGSTSNAHPYLLEEPEQYCDLLDIFLVAKQELIPVNSGVLAMHSVFFRNMLKDLKADEGSKTQGKLSIPLDESVSIEDARLMLSFICCARRKIETMEEAHTLISLADKYDVPFLAKVIDEDMCNMVSELQFIPQDNSSGGVEECKSASWWLATAERLDLRNVKIACECFIIQDMITYGGETEKVKQAMASLQEWGVTTGTVCNMMAAMMDVSGPACVTISVFFPQTQKYYDVKCDPGKYRTATGCPVQCKPKGMKRKATEEIEASVKKFLE</sequence>
<dbReference type="PROSITE" id="PS50097">
    <property type="entry name" value="BTB"/>
    <property type="match status" value="1"/>
</dbReference>
<reference evidence="3" key="1">
    <citation type="submission" date="2020-12" db="EMBL/GenBank/DDBJ databases">
        <authorList>
            <person name="Iha C."/>
        </authorList>
    </citation>
    <scope>NUCLEOTIDE SEQUENCE</scope>
</reference>
<evidence type="ECO:0000259" key="2">
    <source>
        <dbReference type="PROSITE" id="PS50097"/>
    </source>
</evidence>
<protein>
    <recommendedName>
        <fullName evidence="2">BTB domain-containing protein</fullName>
    </recommendedName>
</protein>
<keyword evidence="4" id="KW-1185">Reference proteome</keyword>
<dbReference type="Gene3D" id="3.30.710.10">
    <property type="entry name" value="Potassium Channel Kv1.1, Chain A"/>
    <property type="match status" value="1"/>
</dbReference>
<dbReference type="InterPro" id="IPR000210">
    <property type="entry name" value="BTB/POZ_dom"/>
</dbReference>
<dbReference type="AlphaFoldDB" id="A0A8S1JB73"/>
<organism evidence="3 4">
    <name type="scientific">Ostreobium quekettii</name>
    <dbReference type="NCBI Taxonomy" id="121088"/>
    <lineage>
        <taxon>Eukaryota</taxon>
        <taxon>Viridiplantae</taxon>
        <taxon>Chlorophyta</taxon>
        <taxon>core chlorophytes</taxon>
        <taxon>Ulvophyceae</taxon>
        <taxon>TCBD clade</taxon>
        <taxon>Bryopsidales</taxon>
        <taxon>Ostreobineae</taxon>
        <taxon>Ostreobiaceae</taxon>
        <taxon>Ostreobium</taxon>
    </lineage>
</organism>
<proteinExistence type="predicted"/>
<gene>
    <name evidence="3" type="ORF">OSTQU699_LOCUS8729</name>
</gene>
<dbReference type="Pfam" id="PF00651">
    <property type="entry name" value="BTB"/>
    <property type="match status" value="1"/>
</dbReference>
<dbReference type="CDD" id="cd18186">
    <property type="entry name" value="BTB_POZ_ZBTB_KLHL-like"/>
    <property type="match status" value="1"/>
</dbReference>
<evidence type="ECO:0000256" key="1">
    <source>
        <dbReference type="ARBA" id="ARBA00004906"/>
    </source>
</evidence>
<dbReference type="EMBL" id="CAJHUC010002189">
    <property type="protein sequence ID" value="CAD7703372.1"/>
    <property type="molecule type" value="Genomic_DNA"/>
</dbReference>
<comment type="caution">
    <text evidence="3">The sequence shown here is derived from an EMBL/GenBank/DDBJ whole genome shotgun (WGS) entry which is preliminary data.</text>
</comment>
<comment type="pathway">
    <text evidence="1">Protein modification; protein ubiquitination.</text>
</comment>
<dbReference type="Proteomes" id="UP000708148">
    <property type="component" value="Unassembled WGS sequence"/>
</dbReference>
<accession>A0A8S1JB73</accession>
<dbReference type="InterPro" id="IPR011333">
    <property type="entry name" value="SKP1/BTB/POZ_sf"/>
</dbReference>